<dbReference type="STRING" id="767519.SAMN05216559_1877"/>
<gene>
    <name evidence="1" type="ORF">SAMN05216559_1877</name>
</gene>
<keyword evidence="2" id="KW-1185">Reference proteome</keyword>
<protein>
    <submittedName>
        <fullName evidence="1">Uncharacterized protein</fullName>
    </submittedName>
</protein>
<accession>A0A1I6L2R7</accession>
<organism evidence="1 2">
    <name type="scientific">Halomicrobium zhouii</name>
    <dbReference type="NCBI Taxonomy" id="767519"/>
    <lineage>
        <taxon>Archaea</taxon>
        <taxon>Methanobacteriati</taxon>
        <taxon>Methanobacteriota</taxon>
        <taxon>Stenosarchaea group</taxon>
        <taxon>Halobacteria</taxon>
        <taxon>Halobacteriales</taxon>
        <taxon>Haloarculaceae</taxon>
        <taxon>Halomicrobium</taxon>
    </lineage>
</organism>
<dbReference type="Proteomes" id="UP000199062">
    <property type="component" value="Unassembled WGS sequence"/>
</dbReference>
<evidence type="ECO:0000313" key="2">
    <source>
        <dbReference type="Proteomes" id="UP000199062"/>
    </source>
</evidence>
<name>A0A1I6L2R7_9EURY</name>
<proteinExistence type="predicted"/>
<evidence type="ECO:0000313" key="1">
    <source>
        <dbReference type="EMBL" id="SFR97578.1"/>
    </source>
</evidence>
<dbReference type="RefSeq" id="WP_143117681.1">
    <property type="nucleotide sequence ID" value="NZ_FOZK01000002.1"/>
</dbReference>
<sequence length="167" mass="19141">MTISLKYDADLEALETGLDTIVSEMYLTRIDDPPGDGKLTLAMDRFPVDARYYPAKFTLTVSVSRDRHGVDRSLEAEQSRFESEGEVVATGFGEPELKLFDVDTDEPLGWIRVDAAELLEWIDNEGDRYCVTVELVHCPETEGYDETQRDERRAHFQQEVQRFDVDL</sequence>
<dbReference type="EMBL" id="FOZK01000002">
    <property type="protein sequence ID" value="SFR97578.1"/>
    <property type="molecule type" value="Genomic_DNA"/>
</dbReference>
<reference evidence="1 2" key="1">
    <citation type="submission" date="2016-10" db="EMBL/GenBank/DDBJ databases">
        <authorList>
            <person name="de Groot N.N."/>
        </authorList>
    </citation>
    <scope>NUCLEOTIDE SEQUENCE [LARGE SCALE GENOMIC DNA]</scope>
    <source>
        <strain evidence="1 2">CGMCC 1.10457</strain>
    </source>
</reference>
<dbReference type="AlphaFoldDB" id="A0A1I6L2R7"/>